<dbReference type="InterPro" id="IPR024743">
    <property type="entry name" value="Dynein_HC_stalk"/>
</dbReference>
<evidence type="ECO:0000313" key="17">
    <source>
        <dbReference type="Proteomes" id="UP000036403"/>
    </source>
</evidence>
<dbReference type="STRING" id="67767.A0A0J7L6K6"/>
<dbReference type="FunFam" id="3.40.50.300:FF:000543">
    <property type="entry name" value="Dynein axonemal heavy chain 5"/>
    <property type="match status" value="1"/>
</dbReference>
<dbReference type="FunFam" id="3.40.50.300:FF:002141">
    <property type="entry name" value="Dynein heavy chain"/>
    <property type="match status" value="1"/>
</dbReference>
<evidence type="ECO:0000256" key="9">
    <source>
        <dbReference type="ARBA" id="ARBA00023054"/>
    </source>
</evidence>
<dbReference type="InterPro" id="IPR003593">
    <property type="entry name" value="AAA+_ATPase"/>
</dbReference>
<dbReference type="FunFam" id="1.10.8.1220:FF:000001">
    <property type="entry name" value="Dynein axonemal heavy chain 5"/>
    <property type="match status" value="1"/>
</dbReference>
<dbReference type="Pfam" id="PF12780">
    <property type="entry name" value="AAA_8"/>
    <property type="match status" value="1"/>
</dbReference>
<dbReference type="Gene3D" id="1.20.920.30">
    <property type="match status" value="1"/>
</dbReference>
<dbReference type="InterPro" id="IPR035699">
    <property type="entry name" value="AAA_6"/>
</dbReference>
<dbReference type="Gene3D" id="1.10.472.130">
    <property type="match status" value="1"/>
</dbReference>
<dbReference type="GO" id="GO:0045505">
    <property type="term" value="F:dynein intermediate chain binding"/>
    <property type="evidence" value="ECO:0007669"/>
    <property type="project" value="InterPro"/>
</dbReference>
<evidence type="ECO:0000313" key="16">
    <source>
        <dbReference type="EMBL" id="KMQ98208.1"/>
    </source>
</evidence>
<evidence type="ECO:0000256" key="3">
    <source>
        <dbReference type="ARBA" id="ARBA00022490"/>
    </source>
</evidence>
<dbReference type="OrthoDB" id="10251809at2759"/>
<dbReference type="FunFam" id="1.20.920.30:FF:000004">
    <property type="entry name" value="Dynein axonemal heavy chain 5"/>
    <property type="match status" value="1"/>
</dbReference>
<evidence type="ECO:0000256" key="6">
    <source>
        <dbReference type="ARBA" id="ARBA00022741"/>
    </source>
</evidence>
<keyword evidence="10" id="KW-0969">Cilium</keyword>
<dbReference type="InterPro" id="IPR056759">
    <property type="entry name" value="DYH2-5-8_CC"/>
</dbReference>
<dbReference type="FunFam" id="1.20.140.100:FF:000003">
    <property type="entry name" value="Dynein, axonemal, heavy chain 5"/>
    <property type="match status" value="1"/>
</dbReference>
<feature type="coiled-coil region" evidence="14">
    <location>
        <begin position="2725"/>
        <end position="2798"/>
    </location>
</feature>
<evidence type="ECO:0000256" key="2">
    <source>
        <dbReference type="ARBA" id="ARBA00008887"/>
    </source>
</evidence>
<dbReference type="GO" id="GO:0008569">
    <property type="term" value="F:minus-end-directed microtubule motor activity"/>
    <property type="evidence" value="ECO:0007669"/>
    <property type="project" value="InterPro"/>
</dbReference>
<dbReference type="Pfam" id="PF18199">
    <property type="entry name" value="Dynein_C"/>
    <property type="match status" value="1"/>
</dbReference>
<dbReference type="InterPro" id="IPR026983">
    <property type="entry name" value="DHC"/>
</dbReference>
<evidence type="ECO:0000256" key="4">
    <source>
        <dbReference type="ARBA" id="ARBA00022701"/>
    </source>
</evidence>
<dbReference type="PANTHER" id="PTHR46532">
    <property type="entry name" value="MALE FERTILITY FACTOR KL5"/>
    <property type="match status" value="1"/>
</dbReference>
<protein>
    <submittedName>
        <fullName evidence="16">Dynein heavy chain axonemal</fullName>
    </submittedName>
</protein>
<feature type="domain" description="AAA+ ATPase" evidence="15">
    <location>
        <begin position="1758"/>
        <end position="1887"/>
    </location>
</feature>
<dbReference type="FunFam" id="3.40.50.300:FF:000044">
    <property type="entry name" value="Dynein heavy chain 5, axonemal"/>
    <property type="match status" value="1"/>
</dbReference>
<evidence type="ECO:0000256" key="14">
    <source>
        <dbReference type="SAM" id="Coils"/>
    </source>
</evidence>
<comment type="caution">
    <text evidence="16">The sequence shown here is derived from an EMBL/GenBank/DDBJ whole genome shotgun (WGS) entry which is preliminary data.</text>
</comment>
<dbReference type="PANTHER" id="PTHR46532:SF4">
    <property type="entry name" value="AAA+ ATPASE DOMAIN-CONTAINING PROTEIN"/>
    <property type="match status" value="1"/>
</dbReference>
<evidence type="ECO:0000259" key="15">
    <source>
        <dbReference type="SMART" id="SM00382"/>
    </source>
</evidence>
<dbReference type="GO" id="GO:0007018">
    <property type="term" value="P:microtubule-based movement"/>
    <property type="evidence" value="ECO:0007669"/>
    <property type="project" value="InterPro"/>
</dbReference>
<dbReference type="Gene3D" id="1.20.920.20">
    <property type="match status" value="1"/>
</dbReference>
<dbReference type="InterPro" id="IPR042222">
    <property type="entry name" value="Dynein_2_N"/>
</dbReference>
<dbReference type="InterPro" id="IPR027417">
    <property type="entry name" value="P-loop_NTPase"/>
</dbReference>
<keyword evidence="4" id="KW-0493">Microtubule</keyword>
<dbReference type="Pfam" id="PF08393">
    <property type="entry name" value="DHC_N2"/>
    <property type="match status" value="1"/>
</dbReference>
<evidence type="ECO:0000256" key="7">
    <source>
        <dbReference type="ARBA" id="ARBA00022840"/>
    </source>
</evidence>
<keyword evidence="12" id="KW-0206">Cytoskeleton</keyword>
<dbReference type="FunFam" id="3.40.50.300:FF:000320">
    <property type="entry name" value="Dynein, axonemal, heavy chain 5"/>
    <property type="match status" value="1"/>
</dbReference>
<dbReference type="FunFam" id="3.40.50.300:FF:000049">
    <property type="entry name" value="Dynein, axonemal, heavy chain 5"/>
    <property type="match status" value="1"/>
</dbReference>
<accession>A0A0J7L6K6</accession>
<dbReference type="EMBL" id="LBMM01000498">
    <property type="protein sequence ID" value="KMQ98208.1"/>
    <property type="molecule type" value="Genomic_DNA"/>
</dbReference>
<dbReference type="Pfam" id="PF12781">
    <property type="entry name" value="AAA_9"/>
    <property type="match status" value="1"/>
</dbReference>
<dbReference type="Pfam" id="PF03028">
    <property type="entry name" value="Dynein_heavy"/>
    <property type="match status" value="1"/>
</dbReference>
<dbReference type="GO" id="GO:0097729">
    <property type="term" value="C:9+2 motile cilium"/>
    <property type="evidence" value="ECO:0007669"/>
    <property type="project" value="UniProtKB-ARBA"/>
</dbReference>
<keyword evidence="13" id="KW-0966">Cell projection</keyword>
<dbReference type="FunFam" id="3.40.50.300:FF:001221">
    <property type="entry name" value="Axonemal dynein heavy chain 8"/>
    <property type="match status" value="1"/>
</dbReference>
<dbReference type="SMART" id="SM00382">
    <property type="entry name" value="AAA"/>
    <property type="match status" value="3"/>
</dbReference>
<evidence type="ECO:0000256" key="11">
    <source>
        <dbReference type="ARBA" id="ARBA00023175"/>
    </source>
</evidence>
<dbReference type="PaxDb" id="67767-A0A0J7L6K6"/>
<keyword evidence="9 14" id="KW-0175">Coiled coil</keyword>
<organism evidence="16 17">
    <name type="scientific">Lasius niger</name>
    <name type="common">Black garden ant</name>
    <dbReference type="NCBI Taxonomy" id="67767"/>
    <lineage>
        <taxon>Eukaryota</taxon>
        <taxon>Metazoa</taxon>
        <taxon>Ecdysozoa</taxon>
        <taxon>Arthropoda</taxon>
        <taxon>Hexapoda</taxon>
        <taxon>Insecta</taxon>
        <taxon>Pterygota</taxon>
        <taxon>Neoptera</taxon>
        <taxon>Endopterygota</taxon>
        <taxon>Hymenoptera</taxon>
        <taxon>Apocrita</taxon>
        <taxon>Aculeata</taxon>
        <taxon>Formicoidea</taxon>
        <taxon>Formicidae</taxon>
        <taxon>Formicinae</taxon>
        <taxon>Lasius</taxon>
        <taxon>Lasius</taxon>
    </lineage>
</organism>
<dbReference type="InterPro" id="IPR042228">
    <property type="entry name" value="Dynein_linker_3"/>
</dbReference>
<name>A0A0J7L6K6_LASNI</name>
<dbReference type="InterPro" id="IPR013602">
    <property type="entry name" value="Dynein_heavy_linker"/>
</dbReference>
<evidence type="ECO:0000256" key="10">
    <source>
        <dbReference type="ARBA" id="ARBA00023069"/>
    </source>
</evidence>
<dbReference type="GO" id="GO:0005524">
    <property type="term" value="F:ATP binding"/>
    <property type="evidence" value="ECO:0007669"/>
    <property type="project" value="UniProtKB-KW"/>
</dbReference>
<dbReference type="Gene3D" id="1.10.8.710">
    <property type="match status" value="1"/>
</dbReference>
<dbReference type="Gene3D" id="1.20.1270.280">
    <property type="match status" value="1"/>
</dbReference>
<comment type="similarity">
    <text evidence="2">Belongs to the dynein heavy chain family.</text>
</comment>
<gene>
    <name evidence="16" type="ORF">RF55_1437</name>
</gene>
<dbReference type="Gene3D" id="3.10.490.20">
    <property type="match status" value="1"/>
</dbReference>
<dbReference type="Pfam" id="PF08385">
    <property type="entry name" value="DHC_N1"/>
    <property type="match status" value="1"/>
</dbReference>
<dbReference type="Pfam" id="PF17852">
    <property type="entry name" value="Dynein_AAA_lid"/>
    <property type="match status" value="1"/>
</dbReference>
<keyword evidence="7" id="KW-0067">ATP-binding</keyword>
<dbReference type="FunFam" id="1.20.920.20:FF:000004">
    <property type="entry name" value="Dynein axonemal heavy chain 5"/>
    <property type="match status" value="1"/>
</dbReference>
<keyword evidence="5" id="KW-0677">Repeat</keyword>
<evidence type="ECO:0000256" key="12">
    <source>
        <dbReference type="ARBA" id="ARBA00023212"/>
    </source>
</evidence>
<dbReference type="SUPFAM" id="SSF52540">
    <property type="entry name" value="P-loop containing nucleoside triphosphate hydrolases"/>
    <property type="match status" value="4"/>
</dbReference>
<sequence>MKTFEETKKIATSKSYDYLDPRNNDFDIDYDDFMTKTNTLKENIGEIIENNYADVWETPQGIRFLTRFEKVSEKIPLTKLEEKYNIVVRYCDKEIDRILKLFKRQRDDPPLPKHMPPIAGRLTWANSLKVHLDELTASVSNHPVLKTLPLTVDLMKRYNHAVAILKQYQTDIAEIWTHQNSWIIEDCLKRSDFKNRFKPLLVVDEKSAKVKVNLENRVVLLFREADCLAKINLEIPIVALTILMKRDYFTLITDSLQLMIEEFVCTAKRVKLEVRPLLLPHLVCVASLLEPGLTTLTWTKPDWKDFCQNTKEQIKTFDILVTRVHDVYDNRILQVLASMQKVTLHALPEFDQLWTIEEFVEKNEEICRMAAVDLHRKSTMIEEAVEEVLQLVIKATDSFKSTANSTQFDFLTNKKTGEEAMEQTVQQDWSVIWNCFDDPHQLLITPGTLPKGMQEMVRNAVSEMRRYYSRKIVDVLIKVTRVSLDAIRKRFVRELDSEAASNPVFLLHATLMIPAVTVKPNLDDIQEALTSIGKTITGVAKGVAQWNSRGSKSMWKTLPYSSKRNMADVVLRAQSNAAKQKQEEPEDSITRRRRLYKILSEERPVFPVQKRNFYTMVMDNKEIIKLLGMLSTCILELRQDLKEFLDRWKPYKFLWKNERSMRELLQISLTEFEITLRKHSELEDRLATEPDMIIFGTSIAVSTEKLKYGLYTEIKGCTHKIGQAMKKKYRREMEYVYALINEMDRKLDHQIRDLDDVRLIMDTLKKIREQEVDMELKIDPIEEAFNIITRYEVPVDQECLEQVDTLRDTWQKLLARALENHVLLLTLQPQFENDLRNNLEKFRADNEMYCEEYRSSGPMQPGLSPRDASDRQILFQNRFDGMWRKLQTYQSGEELFGLPTTDYPELSQIRKELNLLQKLYKLYNDVIDRVSSYYDIPWGEVNIEEINNELMEFQNRCRKLPKGLKEWPAFFALKKTIDDFNDMCPLLELMANKAMKPRHWHRIVEVTGYSFDLESEGFCLKNILEAPLLKYKEDIEDICISAMKEKDIEAKLRTVVNEWSSHELTFMTFNNRGELLLRGDTTAETIGQLEDSLMVLGSLMSNRYNAPFRKQIQQWLTDLSNTNEILERWLLVQNMWVYLEAVFVGGDIAKQLPKEAKRFSKIDKSWQKIMQRAHETPGVVPCCVGDDLLKQLLPHLQEQLELCQKSLSGYLEKKRMMFPRFFFVSDPALLEILGQASDSHTIQNHLLSIFDNTRYVKFHDIEYNKMTAIVSSEGETIVLEKAVRAEGSVETWLMQLLQTSQLSLHSIIRQCYSMINDANFNLLSFLDKMAAQIGLLGIQMIWTRDGELALAQARADKKIMVETNNKFLDLLNTLIDQTTRDLTKIERIKFETLITIHVHQRDIFDILCRLNIRSVNDFEWLKQCRFYFKEDLDKTSICITDVNFTYQNEYLGCTERLVITPLTDRCYITLAQALSMSMGGSPCGPAGTGKTETVKDMGKTLAKYVVVFNCSDQMDYRGLGRIYKGLAQSGSWGCFDEFNRIELPVLSVAAQQVAVVLAAKKEKKKQFVFTDGDQIDMCPELGIFITMNPGYAGRKELPENLKIQFRTVAMMVPDRQIIIRVKLASCGFLENITLARKFYTLYKLCEEQLTKQVHYDFGLRNILSVLRTLGAAKRVNSKDSESTIVMRVLRDMNLSKLIDEDEPLFISLVADLFPNQMLEKTSYPELEAAINEQVEQAGLIYHSPWVLKLIQLYETQRVRHGIMTLGPTGAGKTTCIHTLMKALTQCGNYHREMRMNPKSITAAQMFGRLDVATNDWTDGIFSALWRKTLKLKKGEHVWLVLDGPVDSIWIENLNSVLDDNKTLTLANGDRLSMAPTCKIIFEPHNIDNASPATVSRNGMVYMSSSGLNWNPVVTAWLKTRSSLEQEVLEQLFTDSFAQVYSWSTQTLVLAINVLQCNIVRQMLCLLEGLIPDETTLEEVEDEDLEKDKPQPITAEYLKRLYVFALVWGIGALLETADRQKYDKYLRENFDILDLPTSDKYLDATVFDFFVTDKGVWDTWTSMVTNYIYPEYSTPDYSNVLVPIPDNVRIQYLVDLIGRQDKPVLLIGEQGSAKTIMMKSYMKKANPDTTLSRSFNFSSATSPYQFQKTIESYVEKRMGNTFGPPGGKKMLIFIDDVNLPQINEWGDQITNEIVRQTMDMKGFYSLEKPGDFTAIADVIFLAAMCQPGGGRNDIPSRLKRQFCIFNCTLPNNVAIDRIFSVLGEGHYNIKRGFSQEVRQLVKKMIPLTRILWEKTRAKLLPTPAKFHYVFSLRDLSRIWQGMVGTLSTVIDKESVLMLLWKHECTRVFSDRLTIQSDKNWFDEELIRVVADILGEKYVNMLDQNPAFVDFMRDAPEPTGEEGEDADVELPKVYEPVYDAQVLRDRLDMFLAQFNEMQRGAGMDLVFFPDAMLHLVKISRVIRHPKGNVMLVGVGGSGKQSLTKLSSFIAGYKTFQITLTRSYNAANFLEDLRFLYRTCGAQGKGTTFIFTDLDIKEEGFLEYLNNILSSGVISNLFTRDEQAEIISELTPILRRENPKKTLNNELVMDFFLQRTCQNLHVVFCFSPVGEKFRNRAQRFPALISGCTIDWFQPWPKDALILVAKHFLHDFEIACSSDVKAELVNALGSIQDIVSGTSIEYFQRFRRATHVTPKSYLNFIGGYKNIYRSKQYELGEGAKRMDTGLAKLEEASISVEILKKDLAVMEQELVQASEKAETVLLEVTERAMQAEAFKNQVQRVKEKAEQLVACIADEKALAEQKLEAAKPALEEAEAALNTIKPAHIATVRKLGRPPHLIMRIMDCVLILFQRKIGSVVPDTAASCPKPSWAESLKLMASTTFLLQLQNYPKDIINNEMVELLQPYFKMEDYNMETARRVCGDVAGLLSWTKAMAFFHSVNKEVLPLKSNLALQEARLKLAMDDLANAERELSEREMALQAVKQQYDTAVAEKQRLTEAANVCLRKMTAATALINGLGGEKIRWTEQSGEFKIQLGRLVGDVLLATGFLSYCGPYNQQYRASLVTAWMNILTTKSIPFTKNLNIINMLVDSATTSEWTLQGLPNDELSVQNALIVTKSSSYPLLVDPQNQGKMWIKNKESANELQITSLNHKYFRTHLEDSLSLGRPLLIEDVTEELDPVLDNVLEKNFIKSGSIEKVIVGDKECDVMPGFMLYITTKLPNPAYSPEISAKTSIIDFTVTMLGLEDQLLGRVILMEKADLEAERVALFESVMTNQRSMKELESTLLHRLTSSEGSLVDDEELITVLRETKTTAESVNEKLQVSALTEKKITLAREEFRAVASRGSILYFLIVEMSNVNVMYQNSLRQFLTIFDNSITKSTKSPITSERINIILRHLTYEVWAFTLRSLYERHQSLFTLMLAMKIDCHRGIISHAEFNAFIKGGASLDLNAVTPKPFKWILDITWLNLVEISRLEVFSDILTKIEFSEKEWRIWYEKEKPEEEDLPCGYQKSLDVFRKLLLIRSWSPDRTLSQAKRYIVESLGKEYGEAKILDLEATWLESETRTPLICLLSIGSDPSPQITILAKQKTIPLNLVSMGQGQEFHARRMINEAMSTGGWVLLQNIHLSLPFCTEVMDALVETETVHEIFRLWMTTEVEYGGRVTDDFDKRLLTTFTHVWFCDVLLRPGFEFYRGYRVPQTRNLQGYLDYIDSLPATDTPEVFGLHSNADITYQINTAKGILDTILSVQPKEGGAQGGESRENVVYKLADDMLSKLPKQYNSFEVKEALQRMGPLMPMNIFLRQEVDRISRVIKEVRSTLTDLKLAIEGTIVMSQGLRASLDSMYDARIPDKWLKISWESATLGFWYTELLERDHQFRQWCNHGRPRVFWMTGFFNPQGFLTAMRQEVTRAHKGWALDSVVLQNVITRYNKEDIKSQPQEGVYVHGLFLEGASLDRKTGKLVESKAKVLYEQMPVIYIFAINTTAGKDPKLYECPIYRKPQRTDSKYVGSIDFETDYNPRHWTLRGVALLCDIK</sequence>
<dbReference type="GO" id="GO:0005874">
    <property type="term" value="C:microtubule"/>
    <property type="evidence" value="ECO:0007669"/>
    <property type="project" value="UniProtKB-KW"/>
</dbReference>
<evidence type="ECO:0000256" key="1">
    <source>
        <dbReference type="ARBA" id="ARBA00004430"/>
    </source>
</evidence>
<dbReference type="InterPro" id="IPR041466">
    <property type="entry name" value="Dynein_AAA5_ext"/>
</dbReference>
<dbReference type="GO" id="GO:0051959">
    <property type="term" value="F:dynein light intermediate chain binding"/>
    <property type="evidence" value="ECO:0007669"/>
    <property type="project" value="InterPro"/>
</dbReference>
<keyword evidence="8" id="KW-0243">Dynein</keyword>
<dbReference type="InterPro" id="IPR004273">
    <property type="entry name" value="Dynein_heavy_D6_P-loop"/>
</dbReference>
<comment type="subcellular location">
    <subcellularLocation>
        <location evidence="1">Cytoplasm</location>
        <location evidence="1">Cytoskeleton</location>
        <location evidence="1">Cilium axoneme</location>
    </subcellularLocation>
</comment>
<dbReference type="Pfam" id="PF25007">
    <property type="entry name" value="DYH2-5-8_CC"/>
    <property type="match status" value="1"/>
</dbReference>
<dbReference type="Gene3D" id="1.20.58.1120">
    <property type="match status" value="1"/>
</dbReference>
<dbReference type="FunFam" id="1.10.287.2620:FF:000003">
    <property type="entry name" value="Dynein, axonemal, heavy chain 5"/>
    <property type="match status" value="1"/>
</dbReference>
<keyword evidence="17" id="KW-1185">Reference proteome</keyword>
<feature type="coiled-coil region" evidence="14">
    <location>
        <begin position="2945"/>
        <end position="2993"/>
    </location>
</feature>
<dbReference type="InterPro" id="IPR035706">
    <property type="entry name" value="AAA_9"/>
</dbReference>
<dbReference type="Pfam" id="PF12774">
    <property type="entry name" value="AAA_6"/>
    <property type="match status" value="1"/>
</dbReference>
<dbReference type="Gene3D" id="1.10.287.2620">
    <property type="match status" value="1"/>
</dbReference>
<dbReference type="InterPro" id="IPR024317">
    <property type="entry name" value="Dynein_heavy_chain_D4_dom"/>
</dbReference>
<proteinExistence type="inferred from homology"/>
<dbReference type="Gene3D" id="1.10.8.1220">
    <property type="match status" value="1"/>
</dbReference>
<dbReference type="Pfam" id="PF12777">
    <property type="entry name" value="MT"/>
    <property type="match status" value="1"/>
</dbReference>
<dbReference type="InterPro" id="IPR041228">
    <property type="entry name" value="Dynein_C"/>
</dbReference>
<dbReference type="FunFam" id="1.10.8.710:FF:000003">
    <property type="entry name" value="Dynein axonemal heavy chain 5"/>
    <property type="match status" value="1"/>
</dbReference>
<dbReference type="InterPro" id="IPR043160">
    <property type="entry name" value="Dynein_C_barrel"/>
</dbReference>
<dbReference type="InterPro" id="IPR013594">
    <property type="entry name" value="Dynein_heavy_tail"/>
</dbReference>
<dbReference type="Gene3D" id="3.20.180.20">
    <property type="entry name" value="Dynein heavy chain, N-terminal domain 2"/>
    <property type="match status" value="1"/>
</dbReference>
<dbReference type="FunFam" id="1.20.1270.280:FF:000002">
    <property type="entry name" value="Dynein heavy chain 5, axonemal"/>
    <property type="match status" value="1"/>
</dbReference>
<keyword evidence="3" id="KW-0963">Cytoplasm</keyword>
<dbReference type="Pfam" id="PF12775">
    <property type="entry name" value="AAA_7"/>
    <property type="match status" value="1"/>
</dbReference>
<dbReference type="Gene3D" id="3.40.50.300">
    <property type="entry name" value="P-loop containing nucleotide triphosphate hydrolases"/>
    <property type="match status" value="5"/>
</dbReference>
<dbReference type="Gene3D" id="6.10.140.1060">
    <property type="match status" value="1"/>
</dbReference>
<evidence type="ECO:0000256" key="5">
    <source>
        <dbReference type="ARBA" id="ARBA00022737"/>
    </source>
</evidence>
<dbReference type="InterPro" id="IPR041589">
    <property type="entry name" value="DNAH3_AAA_lid_1"/>
</dbReference>
<dbReference type="FunFam" id="3.20.180.20:FF:000001">
    <property type="entry name" value="Dynein axonemal heavy chain 5"/>
    <property type="match status" value="1"/>
</dbReference>
<evidence type="ECO:0000256" key="13">
    <source>
        <dbReference type="ARBA" id="ARBA00023273"/>
    </source>
</evidence>
<dbReference type="GO" id="GO:0005858">
    <property type="term" value="C:axonemal dynein complex"/>
    <property type="evidence" value="ECO:0007669"/>
    <property type="project" value="TreeGrafter"/>
</dbReference>
<dbReference type="FunFam" id="3.10.490.20:FF:000003">
    <property type="entry name" value="Dynein heavy chain 5, axonemal"/>
    <property type="match status" value="1"/>
</dbReference>
<dbReference type="Pfam" id="PF17857">
    <property type="entry name" value="AAA_lid_1"/>
    <property type="match status" value="1"/>
</dbReference>
<dbReference type="Proteomes" id="UP000036403">
    <property type="component" value="Unassembled WGS sequence"/>
</dbReference>
<keyword evidence="6" id="KW-0547">Nucleotide-binding</keyword>
<feature type="domain" description="AAA+ ATPase" evidence="15">
    <location>
        <begin position="2099"/>
        <end position="2247"/>
    </location>
</feature>
<dbReference type="InterPro" id="IPR043157">
    <property type="entry name" value="Dynein_AAA1S"/>
</dbReference>
<dbReference type="FunFam" id="1.20.58.1120:FF:000004">
    <property type="entry name" value="Dynein axonemal heavy chain 5"/>
    <property type="match status" value="1"/>
</dbReference>
<dbReference type="Gene3D" id="1.20.140.100">
    <property type="entry name" value="Dynein heavy chain, N-terminal domain 2"/>
    <property type="match status" value="1"/>
</dbReference>
<keyword evidence="11" id="KW-0505">Motor protein</keyword>
<feature type="domain" description="AAA+ ATPase" evidence="15">
    <location>
        <begin position="1479"/>
        <end position="1623"/>
    </location>
</feature>
<reference evidence="16 17" key="1">
    <citation type="submission" date="2015-04" db="EMBL/GenBank/DDBJ databases">
        <title>Lasius niger genome sequencing.</title>
        <authorList>
            <person name="Konorov E.A."/>
            <person name="Nikitin M.A."/>
            <person name="Kirill M.V."/>
            <person name="Chang P."/>
        </authorList>
    </citation>
    <scope>NUCLEOTIDE SEQUENCE [LARGE SCALE GENOMIC DNA]</scope>
    <source>
        <tissue evidence="16">Whole</tissue>
    </source>
</reference>
<evidence type="ECO:0000256" key="8">
    <source>
        <dbReference type="ARBA" id="ARBA00023017"/>
    </source>
</evidence>